<sequence length="77" mass="9129">MRKKKHNADEIRFCQSRLHRRIYEFTNGENCYLVSVDWDNGEPMRMVVCNDCYRARIGTLVKEITIEKNRVLAPQPA</sequence>
<dbReference type="AlphaFoldDB" id="A0A1F7U9S5"/>
<gene>
    <name evidence="1" type="ORF">A3C96_01295</name>
</gene>
<proteinExistence type="predicted"/>
<dbReference type="Proteomes" id="UP000177088">
    <property type="component" value="Unassembled WGS sequence"/>
</dbReference>
<comment type="caution">
    <text evidence="1">The sequence shown here is derived from an EMBL/GenBank/DDBJ whole genome shotgun (WGS) entry which is preliminary data.</text>
</comment>
<name>A0A1F7U9S5_9BACT</name>
<protein>
    <submittedName>
        <fullName evidence="1">Uncharacterized protein</fullName>
    </submittedName>
</protein>
<organism evidence="1 2">
    <name type="scientific">Candidatus Uhrbacteria bacterium RIFCSPHIGHO2_02_FULL_60_10</name>
    <dbReference type="NCBI Taxonomy" id="1802392"/>
    <lineage>
        <taxon>Bacteria</taxon>
        <taxon>Candidatus Uhriibacteriota</taxon>
    </lineage>
</organism>
<dbReference type="EMBL" id="MGEA01000016">
    <property type="protein sequence ID" value="OGL74548.1"/>
    <property type="molecule type" value="Genomic_DNA"/>
</dbReference>
<reference evidence="1 2" key="1">
    <citation type="journal article" date="2016" name="Nat. Commun.">
        <title>Thousands of microbial genomes shed light on interconnected biogeochemical processes in an aquifer system.</title>
        <authorList>
            <person name="Anantharaman K."/>
            <person name="Brown C.T."/>
            <person name="Hug L.A."/>
            <person name="Sharon I."/>
            <person name="Castelle C.J."/>
            <person name="Probst A.J."/>
            <person name="Thomas B.C."/>
            <person name="Singh A."/>
            <person name="Wilkins M.J."/>
            <person name="Karaoz U."/>
            <person name="Brodie E.L."/>
            <person name="Williams K.H."/>
            <person name="Hubbard S.S."/>
            <person name="Banfield J.F."/>
        </authorList>
    </citation>
    <scope>NUCLEOTIDE SEQUENCE [LARGE SCALE GENOMIC DNA]</scope>
</reference>
<accession>A0A1F7U9S5</accession>
<evidence type="ECO:0000313" key="1">
    <source>
        <dbReference type="EMBL" id="OGL74548.1"/>
    </source>
</evidence>
<evidence type="ECO:0000313" key="2">
    <source>
        <dbReference type="Proteomes" id="UP000177088"/>
    </source>
</evidence>